<evidence type="ECO:0000256" key="1">
    <source>
        <dbReference type="ARBA" id="ARBA00022441"/>
    </source>
</evidence>
<accession>A0A8J2HCL7</accession>
<dbReference type="AlphaFoldDB" id="A0A8J2HCL7"/>
<evidence type="ECO:0000313" key="3">
    <source>
        <dbReference type="EMBL" id="CAG5090191.1"/>
    </source>
</evidence>
<comment type="caution">
    <text evidence="3">The sequence shown here is derived from an EMBL/GenBank/DDBJ whole genome shotgun (WGS) entry which is preliminary data.</text>
</comment>
<dbReference type="InterPro" id="IPR011043">
    <property type="entry name" value="Gal_Oxase/kelch_b-propeller"/>
</dbReference>
<evidence type="ECO:0000313" key="4">
    <source>
        <dbReference type="Proteomes" id="UP000786811"/>
    </source>
</evidence>
<reference evidence="3" key="1">
    <citation type="submission" date="2021-04" db="EMBL/GenBank/DDBJ databases">
        <authorList>
            <person name="Chebbi M.A.C M."/>
        </authorList>
    </citation>
    <scope>NUCLEOTIDE SEQUENCE</scope>
</reference>
<gene>
    <name evidence="3" type="ORF">HICCMSTLAB_LOCUS5525</name>
</gene>
<keyword evidence="1" id="KW-0880">Kelch repeat</keyword>
<organism evidence="3 4">
    <name type="scientific">Cotesia congregata</name>
    <name type="common">Parasitoid wasp</name>
    <name type="synonym">Apanteles congregatus</name>
    <dbReference type="NCBI Taxonomy" id="51543"/>
    <lineage>
        <taxon>Eukaryota</taxon>
        <taxon>Metazoa</taxon>
        <taxon>Ecdysozoa</taxon>
        <taxon>Arthropoda</taxon>
        <taxon>Hexapoda</taxon>
        <taxon>Insecta</taxon>
        <taxon>Pterygota</taxon>
        <taxon>Neoptera</taxon>
        <taxon>Endopterygota</taxon>
        <taxon>Hymenoptera</taxon>
        <taxon>Apocrita</taxon>
        <taxon>Ichneumonoidea</taxon>
        <taxon>Braconidae</taxon>
        <taxon>Microgastrinae</taxon>
        <taxon>Cotesia</taxon>
    </lineage>
</organism>
<dbReference type="Gene3D" id="2.120.10.80">
    <property type="entry name" value="Kelch-type beta propeller"/>
    <property type="match status" value="2"/>
</dbReference>
<dbReference type="PANTHER" id="PTHR46428:SF1">
    <property type="entry name" value="KELCH DOMAIN-CONTAINING PROTEIN 10"/>
    <property type="match status" value="1"/>
</dbReference>
<protein>
    <submittedName>
        <fullName evidence="3">Similar to slim: Kelch domain-containing protein 10 homolog (Drosophila melanogaster)</fullName>
    </submittedName>
</protein>
<dbReference type="GO" id="GO:0032874">
    <property type="term" value="P:positive regulation of stress-activated MAPK cascade"/>
    <property type="evidence" value="ECO:0007669"/>
    <property type="project" value="TreeGrafter"/>
</dbReference>
<dbReference type="Proteomes" id="UP000786811">
    <property type="component" value="Unassembled WGS sequence"/>
</dbReference>
<sequence length="675" mass="77169">MESNGSNGNDLYIFGGMGTVTALFRQLGNQTVPLEMNILIKDTWSYNLSSKEWKLLMNKDKINLSDNVMQRVIGVIEEFESRLLNTSLPTLVYNGKSIFVFNILHFVLDEAVAIIPFDTIPQFDLKEFTWKMVNTHGDESQAVHFPEKRLDYNVTQYRNPLLTGDMNAILTGGYSKSNGIFIDTCSSAVYSTWLSVPKMYQFKPLEFNRHFANSISRPEGRVSSTIYSNGNDLYIFGGMSTVTALSRQFDNHTISLGVSVSIKDTWSYNLSTKKWKLLMNEDKINLSDSLMHGIIGVMYEKNFLIICTFNFNFQDMPPSLKSCLHIYDLKNKNVLVHNTSGEIPVHSLAGNMIRHENFLYTVQLDKFGENNFTVYQLNTNTQVWKIVYKSQEFESRLLNTSQPTLVYNGKSIFVFGAHFVLDESIAIIPLNRIAVFDLKEFTWKMVNIHGDESQAVNFPEKRLEYNVAQYRNPLTGDMNVILTGGYSQSNSIYSDVWKLNLTSFKWKYLGLMPPEIGDKHSTTVSPFGQLIIFGGVIKNSNGVDTCSSAIYSTWLSVPKLQDICWLAVLHYYPNLASKTKEEVMSLGISWERIAVFDLKEFTWKMENIDGDESQAVHFPEKRLDYDVAQYRNRLTGDMNVIITGGYYKSNVIYSDIWELNLTSFKWKYLGLMPPG</sequence>
<keyword evidence="4" id="KW-1185">Reference proteome</keyword>
<dbReference type="InterPro" id="IPR015915">
    <property type="entry name" value="Kelch-typ_b-propeller"/>
</dbReference>
<dbReference type="InterPro" id="IPR052125">
    <property type="entry name" value="KLHDC10"/>
</dbReference>
<keyword evidence="2" id="KW-0677">Repeat</keyword>
<dbReference type="OrthoDB" id="7676067at2759"/>
<evidence type="ECO:0000256" key="2">
    <source>
        <dbReference type="ARBA" id="ARBA00022737"/>
    </source>
</evidence>
<proteinExistence type="predicted"/>
<dbReference type="PANTHER" id="PTHR46428">
    <property type="entry name" value="KELCH DOMAIN-CONTAINING PROTEIN 10"/>
    <property type="match status" value="1"/>
</dbReference>
<dbReference type="EMBL" id="CAJNRD030001119">
    <property type="protein sequence ID" value="CAG5090191.1"/>
    <property type="molecule type" value="Genomic_DNA"/>
</dbReference>
<name>A0A8J2HCL7_COTCN</name>
<dbReference type="SUPFAM" id="SSF50965">
    <property type="entry name" value="Galactose oxidase, central domain"/>
    <property type="match status" value="1"/>
</dbReference>